<keyword evidence="2" id="KW-0812">Transmembrane</keyword>
<dbReference type="SUPFAM" id="SSF48452">
    <property type="entry name" value="TPR-like"/>
    <property type="match status" value="1"/>
</dbReference>
<evidence type="ECO:0000313" key="3">
    <source>
        <dbReference type="EMBL" id="MBO1321155.1"/>
    </source>
</evidence>
<dbReference type="PANTHER" id="PTHR12558">
    <property type="entry name" value="CELL DIVISION CYCLE 16,23,27"/>
    <property type="match status" value="1"/>
</dbReference>
<feature type="transmembrane region" description="Helical" evidence="2">
    <location>
        <begin position="543"/>
        <end position="561"/>
    </location>
</feature>
<feature type="transmembrane region" description="Helical" evidence="2">
    <location>
        <begin position="194"/>
        <end position="225"/>
    </location>
</feature>
<dbReference type="PANTHER" id="PTHR12558:SF13">
    <property type="entry name" value="CELL DIVISION CYCLE PROTEIN 27 HOMOLOG"/>
    <property type="match status" value="1"/>
</dbReference>
<dbReference type="PROSITE" id="PS50005">
    <property type="entry name" value="TPR"/>
    <property type="match status" value="1"/>
</dbReference>
<dbReference type="RefSeq" id="WP_207861130.1">
    <property type="nucleotide sequence ID" value="NZ_JAFREP010000022.1"/>
</dbReference>
<evidence type="ECO:0000313" key="4">
    <source>
        <dbReference type="Proteomes" id="UP000664417"/>
    </source>
</evidence>
<feature type="transmembrane region" description="Helical" evidence="2">
    <location>
        <begin position="573"/>
        <end position="595"/>
    </location>
</feature>
<comment type="caution">
    <text evidence="3">The sequence shown here is derived from an EMBL/GenBank/DDBJ whole genome shotgun (WGS) entry which is preliminary data.</text>
</comment>
<dbReference type="InterPro" id="IPR011990">
    <property type="entry name" value="TPR-like_helical_dom_sf"/>
</dbReference>
<feature type="repeat" description="TPR" evidence="1">
    <location>
        <begin position="327"/>
        <end position="360"/>
    </location>
</feature>
<evidence type="ECO:0000256" key="2">
    <source>
        <dbReference type="SAM" id="Phobius"/>
    </source>
</evidence>
<feature type="transmembrane region" description="Helical" evidence="2">
    <location>
        <begin position="434"/>
        <end position="456"/>
    </location>
</feature>
<feature type="transmembrane region" description="Helical" evidence="2">
    <location>
        <begin position="231"/>
        <end position="254"/>
    </location>
</feature>
<keyword evidence="2" id="KW-0472">Membrane</keyword>
<keyword evidence="2" id="KW-1133">Transmembrane helix</keyword>
<feature type="transmembrane region" description="Helical" evidence="2">
    <location>
        <begin position="143"/>
        <end position="168"/>
    </location>
</feature>
<sequence length="604" mass="68355">MLLIVPMGWAQDPPPTTEGEQMAVLAGVWENYQRAKADGNDAERERVFQTFREMQVSASSEIFESAGYLFLLAGLDDLEQGRTAEARREFLNALKLNPYLWPAYGGLAKIKEKENNTGLFVELNKKGALKGLDPQNAYFFLEVLGWLFTNLYVVFAVAFSAFVFILLLKYVRPFVFTTQGAMEHRGMKPMLGRIVGYSFFCLPLLLGLNFFLAMGLYLVLFFPFLDQREKIVGSLSLLCWVLVALCAFFQANIFEARVDPLLRLHLNQFYRGATDADINTLEAKSSREGSLRDQTLFTLARMYKIRGEFVVALETYEKIPESSPLWVTARINMGNLHVLMKEFQQAVDQYKSVLDKNAKMALAHHNLSLVYIRTGNPQEAAKHRNQARDLDQGISDISESLRAGNESVIDAGGLTGRRLVQAVFGFDRPAAGALWLRPMVVVPLVSALLLLVLSWLHTRLRNFRLIAKTCEKCGMVYYQSDSPNSEWCSQCVSLYIKKEDLPSDAKIRKHEEVKAFTKRRRLISTVLQIFLPGSKNILHGSPWSGALIVSAWTFLVVMAVLPMSRLAHPFMIYLEGPIVLSFVFAILAAVFWLIFGLRPIWQED</sequence>
<reference evidence="3" key="1">
    <citation type="submission" date="2021-03" db="EMBL/GenBank/DDBJ databases">
        <authorList>
            <person name="Wang G."/>
        </authorList>
    </citation>
    <scope>NUCLEOTIDE SEQUENCE</scope>
    <source>
        <strain evidence="3">KCTC 12899</strain>
    </source>
</reference>
<protein>
    <submittedName>
        <fullName evidence="3">Tetratricopeptide repeat protein</fullName>
    </submittedName>
</protein>
<proteinExistence type="predicted"/>
<name>A0A8J7QJ04_9BACT</name>
<keyword evidence="1" id="KW-0802">TPR repeat</keyword>
<accession>A0A8J7QJ04</accession>
<keyword evidence="4" id="KW-1185">Reference proteome</keyword>
<dbReference type="EMBL" id="JAFREP010000022">
    <property type="protein sequence ID" value="MBO1321155.1"/>
    <property type="molecule type" value="Genomic_DNA"/>
</dbReference>
<dbReference type="InterPro" id="IPR019734">
    <property type="entry name" value="TPR_rpt"/>
</dbReference>
<dbReference type="AlphaFoldDB" id="A0A8J7QJ04"/>
<dbReference type="Gene3D" id="1.25.40.10">
    <property type="entry name" value="Tetratricopeptide repeat domain"/>
    <property type="match status" value="2"/>
</dbReference>
<gene>
    <name evidence="3" type="ORF">J3U88_21930</name>
</gene>
<organism evidence="3 4">
    <name type="scientific">Acanthopleuribacter pedis</name>
    <dbReference type="NCBI Taxonomy" id="442870"/>
    <lineage>
        <taxon>Bacteria</taxon>
        <taxon>Pseudomonadati</taxon>
        <taxon>Acidobacteriota</taxon>
        <taxon>Holophagae</taxon>
        <taxon>Acanthopleuribacterales</taxon>
        <taxon>Acanthopleuribacteraceae</taxon>
        <taxon>Acanthopleuribacter</taxon>
    </lineage>
</organism>
<dbReference type="Proteomes" id="UP000664417">
    <property type="component" value="Unassembled WGS sequence"/>
</dbReference>
<evidence type="ECO:0000256" key="1">
    <source>
        <dbReference type="PROSITE-ProRule" id="PRU00339"/>
    </source>
</evidence>
<dbReference type="SMART" id="SM00028">
    <property type="entry name" value="TPR"/>
    <property type="match status" value="2"/>
</dbReference>